<dbReference type="InterPro" id="IPR002205">
    <property type="entry name" value="Topo_IIA_dom_A"/>
</dbReference>
<feature type="compositionally biased region" description="Low complexity" evidence="10">
    <location>
        <begin position="888"/>
        <end position="901"/>
    </location>
</feature>
<evidence type="ECO:0000313" key="12">
    <source>
        <dbReference type="EMBL" id="SIN98437.1"/>
    </source>
</evidence>
<dbReference type="PANTHER" id="PTHR43493">
    <property type="entry name" value="DNA GYRASE/TOPOISOMERASE SUBUNIT A"/>
    <property type="match status" value="1"/>
</dbReference>
<dbReference type="PANTHER" id="PTHR43493:SF5">
    <property type="entry name" value="DNA GYRASE SUBUNIT A, CHLOROPLASTIC_MITOCHONDRIAL"/>
    <property type="match status" value="1"/>
</dbReference>
<dbReference type="Gene3D" id="3.30.1360.40">
    <property type="match status" value="1"/>
</dbReference>
<comment type="subcellular location">
    <subcellularLocation>
        <location evidence="8">Cytoplasm</location>
    </subcellularLocation>
</comment>
<dbReference type="Gene3D" id="3.90.199.10">
    <property type="entry name" value="Topoisomerase II, domain 5"/>
    <property type="match status" value="1"/>
</dbReference>
<dbReference type="FunFam" id="1.10.268.10:FF:000001">
    <property type="entry name" value="DNA gyrase subunit A"/>
    <property type="match status" value="1"/>
</dbReference>
<dbReference type="NCBIfam" id="NF004044">
    <property type="entry name" value="PRK05561.1"/>
    <property type="match status" value="1"/>
</dbReference>
<evidence type="ECO:0000256" key="2">
    <source>
        <dbReference type="ARBA" id="ARBA00008263"/>
    </source>
</evidence>
<dbReference type="EMBL" id="FSQW01000002">
    <property type="protein sequence ID" value="SIN98437.1"/>
    <property type="molecule type" value="Genomic_DNA"/>
</dbReference>
<dbReference type="GO" id="GO:0034335">
    <property type="term" value="F:DNA negative supercoiling activity"/>
    <property type="evidence" value="ECO:0007669"/>
    <property type="project" value="UniProtKB-ARBA"/>
</dbReference>
<evidence type="ECO:0000256" key="4">
    <source>
        <dbReference type="ARBA" id="ARBA00022840"/>
    </source>
</evidence>
<feature type="active site" description="O-(5'-phospho-DNA)-tyrosine intermediate" evidence="8 9">
    <location>
        <position position="127"/>
    </location>
</feature>
<dbReference type="Proteomes" id="UP000185192">
    <property type="component" value="Unassembled WGS sequence"/>
</dbReference>
<dbReference type="AlphaFoldDB" id="A0A1N6FT98"/>
<keyword evidence="8" id="KW-0963">Cytoplasm</keyword>
<dbReference type="CDD" id="cd00187">
    <property type="entry name" value="TOP4c"/>
    <property type="match status" value="1"/>
</dbReference>
<feature type="region of interest" description="Disordered" evidence="10">
    <location>
        <begin position="875"/>
        <end position="917"/>
    </location>
</feature>
<feature type="domain" description="Topo IIA-type catalytic" evidence="11">
    <location>
        <begin position="39"/>
        <end position="528"/>
    </location>
</feature>
<dbReference type="SMART" id="SM00434">
    <property type="entry name" value="TOP4c"/>
    <property type="match status" value="1"/>
</dbReference>
<dbReference type="EC" id="5.6.2.2" evidence="8"/>
<accession>A0A1N6FT98</accession>
<evidence type="ECO:0000259" key="11">
    <source>
        <dbReference type="PROSITE" id="PS52040"/>
    </source>
</evidence>
<keyword evidence="6 8" id="KW-0238">DNA-binding</keyword>
<dbReference type="GO" id="GO:0005694">
    <property type="term" value="C:chromosome"/>
    <property type="evidence" value="ECO:0007669"/>
    <property type="project" value="InterPro"/>
</dbReference>
<keyword evidence="3 8" id="KW-0547">Nucleotide-binding</keyword>
<keyword evidence="7 8" id="KW-0413">Isomerase</keyword>
<feature type="short sequence motif" description="GyrA-box" evidence="8">
    <location>
        <begin position="555"/>
        <end position="561"/>
    </location>
</feature>
<evidence type="ECO:0000256" key="3">
    <source>
        <dbReference type="ARBA" id="ARBA00022741"/>
    </source>
</evidence>
<dbReference type="InterPro" id="IPR013758">
    <property type="entry name" value="Topo_IIA_A/C_ab"/>
</dbReference>
<dbReference type="InterPro" id="IPR005743">
    <property type="entry name" value="GyrA"/>
</dbReference>
<dbReference type="SUPFAM" id="SSF101904">
    <property type="entry name" value="GyrA/ParC C-terminal domain-like"/>
    <property type="match status" value="1"/>
</dbReference>
<protein>
    <recommendedName>
        <fullName evidence="8">DNA gyrase subunit A</fullName>
        <ecNumber evidence="8">5.6.2.2</ecNumber>
    </recommendedName>
</protein>
<dbReference type="GO" id="GO:0006261">
    <property type="term" value="P:DNA-templated DNA replication"/>
    <property type="evidence" value="ECO:0007669"/>
    <property type="project" value="UniProtKB-UniRule"/>
</dbReference>
<name>A0A1N6FT98_9SPHN</name>
<dbReference type="FunFam" id="3.30.1360.40:FF:000002">
    <property type="entry name" value="DNA gyrase subunit A"/>
    <property type="match status" value="1"/>
</dbReference>
<evidence type="ECO:0000256" key="1">
    <source>
        <dbReference type="ARBA" id="ARBA00000185"/>
    </source>
</evidence>
<comment type="similarity">
    <text evidence="2 8">Belongs to the type II topoisomerase GyrA/ParC subunit family.</text>
</comment>
<keyword evidence="13" id="KW-1185">Reference proteome</keyword>
<evidence type="ECO:0000256" key="10">
    <source>
        <dbReference type="SAM" id="MobiDB-lite"/>
    </source>
</evidence>
<dbReference type="STRING" id="1123272.SAMN02745824_2534"/>
<evidence type="ECO:0000256" key="9">
    <source>
        <dbReference type="PROSITE-ProRule" id="PRU01384"/>
    </source>
</evidence>
<dbReference type="GO" id="GO:0009330">
    <property type="term" value="C:DNA topoisomerase type II (double strand cut, ATP-hydrolyzing) complex"/>
    <property type="evidence" value="ECO:0007669"/>
    <property type="project" value="TreeGrafter"/>
</dbReference>
<feature type="compositionally biased region" description="Acidic residues" evidence="10">
    <location>
        <begin position="878"/>
        <end position="887"/>
    </location>
</feature>
<organism evidence="12 13">
    <name type="scientific">Parasphingorhabdus marina DSM 22363</name>
    <dbReference type="NCBI Taxonomy" id="1123272"/>
    <lineage>
        <taxon>Bacteria</taxon>
        <taxon>Pseudomonadati</taxon>
        <taxon>Pseudomonadota</taxon>
        <taxon>Alphaproteobacteria</taxon>
        <taxon>Sphingomonadales</taxon>
        <taxon>Sphingomonadaceae</taxon>
        <taxon>Parasphingorhabdus</taxon>
    </lineage>
</organism>
<comment type="function">
    <text evidence="8">A type II topoisomerase that negatively supercoils closed circular double-stranded (ds) DNA in an ATP-dependent manner to modulate DNA topology and maintain chromosomes in an underwound state. Negative supercoiling favors strand separation, and DNA replication, transcription, recombination and repair, all of which involve strand separation. Also able to catalyze the interconversion of other topological isomers of dsDNA rings, including catenanes and knotted rings. Type II topoisomerases break and join 2 DNA strands simultaneously in an ATP-dependent manner.</text>
</comment>
<dbReference type="GO" id="GO:0005524">
    <property type="term" value="F:ATP binding"/>
    <property type="evidence" value="ECO:0007669"/>
    <property type="project" value="UniProtKB-UniRule"/>
</dbReference>
<dbReference type="Pfam" id="PF00521">
    <property type="entry name" value="DNA_topoisoIV"/>
    <property type="match status" value="1"/>
</dbReference>
<dbReference type="InterPro" id="IPR013757">
    <property type="entry name" value="Topo_IIA_A_a_sf"/>
</dbReference>
<proteinExistence type="inferred from homology"/>
<evidence type="ECO:0000313" key="13">
    <source>
        <dbReference type="Proteomes" id="UP000185192"/>
    </source>
</evidence>
<comment type="subunit">
    <text evidence="8">Heterotetramer, composed of two GyrA and two GyrB chains. In the heterotetramer, GyrA contains the active site tyrosine that forms a transient covalent intermediate with DNA, while GyrB binds cofactors and catalyzes ATP hydrolysis.</text>
</comment>
<dbReference type="NCBIfam" id="TIGR01063">
    <property type="entry name" value="gyrA"/>
    <property type="match status" value="1"/>
</dbReference>
<dbReference type="NCBIfam" id="NF004043">
    <property type="entry name" value="PRK05560.1"/>
    <property type="match status" value="1"/>
</dbReference>
<dbReference type="OrthoDB" id="9806486at2"/>
<dbReference type="Pfam" id="PF03989">
    <property type="entry name" value="DNA_gyraseA_C"/>
    <property type="match status" value="6"/>
</dbReference>
<dbReference type="GO" id="GO:0005737">
    <property type="term" value="C:cytoplasm"/>
    <property type="evidence" value="ECO:0007669"/>
    <property type="project" value="UniProtKB-SubCell"/>
</dbReference>
<comment type="catalytic activity">
    <reaction evidence="1 8 9">
        <text>ATP-dependent breakage, passage and rejoining of double-stranded DNA.</text>
        <dbReference type="EC" id="5.6.2.2"/>
    </reaction>
</comment>
<dbReference type="PROSITE" id="PS52040">
    <property type="entry name" value="TOPO_IIA"/>
    <property type="match status" value="1"/>
</dbReference>
<dbReference type="InterPro" id="IPR013760">
    <property type="entry name" value="Topo_IIA-like_dom_sf"/>
</dbReference>
<evidence type="ECO:0000256" key="7">
    <source>
        <dbReference type="ARBA" id="ARBA00023235"/>
    </source>
</evidence>
<dbReference type="SUPFAM" id="SSF56719">
    <property type="entry name" value="Type II DNA topoisomerase"/>
    <property type="match status" value="1"/>
</dbReference>
<evidence type="ECO:0000256" key="6">
    <source>
        <dbReference type="ARBA" id="ARBA00023125"/>
    </source>
</evidence>
<dbReference type="Gene3D" id="1.10.268.10">
    <property type="entry name" value="Topoisomerase, domain 3"/>
    <property type="match status" value="1"/>
</dbReference>
<evidence type="ECO:0000256" key="5">
    <source>
        <dbReference type="ARBA" id="ARBA00023029"/>
    </source>
</evidence>
<dbReference type="InterPro" id="IPR006691">
    <property type="entry name" value="GyrA/parC_rep"/>
</dbReference>
<keyword evidence="4 8" id="KW-0067">ATP-binding</keyword>
<dbReference type="InterPro" id="IPR050220">
    <property type="entry name" value="Type_II_DNA_Topoisomerases"/>
</dbReference>
<dbReference type="InterPro" id="IPR035516">
    <property type="entry name" value="Gyrase/topoIV_suA_C"/>
</dbReference>
<sequence>MNEQTTPPEPSDIEPVDIVDEMKSSYMDYAMSVIVSRALPDVRDGLKPVHRRILFASQEGGFTAGRPYRKSAKIVGDVMGNYHPHGDSAIYMALARMTQDWSMRVPLIDGQGNFGSMDPDMPASMRYTEARLNKVSAYLLNDLDKDTVDFVPNYDGSREEPHVLPARFPNLLVNGAGGIAVGMATNIPPHNLGEVIAGCLAYIENPGITVDELIEIIPGPDFPTSPLILGQSGARAAYRDGRGSIMMRSRHEIEEGRGDKRSIVLTSIPFQVGKSALVEKIAEAAKDKRIEGVSDIRDESSRQGVRVVVDLKRDATPDVVLNQLWRFTPAQSSFPANMLAIRGGRPEVLNLRDIIEAFIKFREEVITRRTKFELNKARERAHVLLGLVVAVTNMDEVVRIIRGSSTPVEARETLLAREWPIAEIAGYIKLVEATDVEVEGESYKLSAVQVKAILDLRLQKLTALGREEIGDELKELAAAIEEYLSILADRAKLYAVMREELEQVRDEFATPRVSEITAAWDGLEDEDLMERAEMVVTVTHGGYIKRTPLDTFRAQRRGGKGRAGMATKDEDAITELFVTSTHTPVLFFSNHGKVYRLKVWKLPEGGPQTKGRPMVNLLPLAEGEAISTVLPLPEDENEWSELSVMFATAKGGVRRNSMDSFTNVPSNGKFAMKFDEDSDDHLIGVELLTDSDDVLLATRNGKAIRFAGDAVRSFQSRTSTGVRGIALKDDDEVISLSVLRGFEATTEERDQYLKAAPWKENENAPELSAERMAQFAENEDFILTVCANGYGKRSSAFEYRQSGRGGQGILNIDNIKRNGTVVASFEAKNEEQIMLVTDQAKLIRMKVADMRVIGRSSSGVRLFDVAEGETVVGAAKIDEEEEPENEAEAAVADELAEAAPASTGEDSAEPAADPNED</sequence>
<evidence type="ECO:0000256" key="8">
    <source>
        <dbReference type="HAMAP-Rule" id="MF_01897"/>
    </source>
</evidence>
<dbReference type="GO" id="GO:0003677">
    <property type="term" value="F:DNA binding"/>
    <property type="evidence" value="ECO:0007669"/>
    <property type="project" value="UniProtKB-UniRule"/>
</dbReference>
<dbReference type="HAMAP" id="MF_01897">
    <property type="entry name" value="GyrA"/>
    <property type="match status" value="1"/>
</dbReference>
<dbReference type="FunFam" id="3.90.199.10:FF:000001">
    <property type="entry name" value="DNA gyrase subunit A"/>
    <property type="match status" value="1"/>
</dbReference>
<dbReference type="Gene3D" id="2.120.10.90">
    <property type="entry name" value="DNA gyrase/topoisomerase IV, subunit A, C-terminal"/>
    <property type="match status" value="1"/>
</dbReference>
<comment type="miscellaneous">
    <text evidence="8">Few gyrases are as efficient as E.coli at forming negative supercoils. Not all organisms have 2 type II topoisomerases; in organisms with a single type II topoisomerase this enzyme also has to decatenate newly replicated chromosomes.</text>
</comment>
<keyword evidence="5 8" id="KW-0799">Topoisomerase</keyword>
<gene>
    <name evidence="8" type="primary">gyrA</name>
    <name evidence="12" type="ORF">SAMN02745824_2534</name>
</gene>
<dbReference type="GO" id="GO:0006265">
    <property type="term" value="P:DNA topological change"/>
    <property type="evidence" value="ECO:0007669"/>
    <property type="project" value="UniProtKB-UniRule"/>
</dbReference>
<reference evidence="13" key="1">
    <citation type="submission" date="2016-11" db="EMBL/GenBank/DDBJ databases">
        <authorList>
            <person name="Varghese N."/>
            <person name="Submissions S."/>
        </authorList>
    </citation>
    <scope>NUCLEOTIDE SEQUENCE [LARGE SCALE GENOMIC DNA]</scope>
    <source>
        <strain evidence="13">DSM 22363</strain>
    </source>
</reference>